<dbReference type="GO" id="GO:0004674">
    <property type="term" value="F:protein serine/threonine kinase activity"/>
    <property type="evidence" value="ECO:0007669"/>
    <property type="project" value="UniProtKB-EC"/>
</dbReference>
<proteinExistence type="predicted"/>
<comment type="caution">
    <text evidence="3">The sequence shown here is derived from an EMBL/GenBank/DDBJ whole genome shotgun (WGS) entry which is preliminary data.</text>
</comment>
<dbReference type="InterPro" id="IPR050267">
    <property type="entry name" value="Anti-sigma-factor_SerPK"/>
</dbReference>
<sequence>MDWSLPCEFSRIAELTTAVRQATEPVIGSEASEMLEMALAEALNNIAEHGYPERRGPGPVTLHLEPEATHAVTVTLEDRGRPIPIAAFEAGQDGVAEFDPDRIEDLPEGGMGLGLIHMLIDEISYSSQGGRNRLVLRQHRRAAPA</sequence>
<dbReference type="EMBL" id="JACIBX010000027">
    <property type="protein sequence ID" value="MBB3713920.1"/>
    <property type="molecule type" value="Genomic_DNA"/>
</dbReference>
<gene>
    <name evidence="3" type="ORF">FHS00_003533</name>
</gene>
<keyword evidence="1" id="KW-0723">Serine/threonine-protein kinase</keyword>
<reference evidence="3 4" key="1">
    <citation type="submission" date="2020-08" db="EMBL/GenBank/DDBJ databases">
        <title>Genomic Encyclopedia of Type Strains, Phase III (KMG-III): the genomes of soil and plant-associated and newly described type strains.</title>
        <authorList>
            <person name="Whitman W."/>
        </authorList>
    </citation>
    <scope>NUCLEOTIDE SEQUENCE [LARGE SCALE GENOMIC DNA]</scope>
    <source>
        <strain evidence="3 4">CECT 8572</strain>
    </source>
</reference>
<keyword evidence="4" id="KW-1185">Reference proteome</keyword>
<dbReference type="EC" id="2.7.11.1" evidence="3"/>
<feature type="domain" description="Histidine kinase/HSP90-like ATPase" evidence="2">
    <location>
        <begin position="16"/>
        <end position="137"/>
    </location>
</feature>
<dbReference type="InterPro" id="IPR036890">
    <property type="entry name" value="HATPase_C_sf"/>
</dbReference>
<accession>A0ABR6HTN8</accession>
<dbReference type="PANTHER" id="PTHR35526">
    <property type="entry name" value="ANTI-SIGMA-F FACTOR RSBW-RELATED"/>
    <property type="match status" value="1"/>
</dbReference>
<protein>
    <submittedName>
        <fullName evidence="3">Serine/threonine-protein kinase RsbW</fullName>
        <ecNumber evidence="3">2.7.11.1</ecNumber>
    </submittedName>
</protein>
<dbReference type="SUPFAM" id="SSF55874">
    <property type="entry name" value="ATPase domain of HSP90 chaperone/DNA topoisomerase II/histidine kinase"/>
    <property type="match status" value="1"/>
</dbReference>
<evidence type="ECO:0000259" key="2">
    <source>
        <dbReference type="Pfam" id="PF13581"/>
    </source>
</evidence>
<dbReference type="InterPro" id="IPR003594">
    <property type="entry name" value="HATPase_dom"/>
</dbReference>
<dbReference type="Proteomes" id="UP000576152">
    <property type="component" value="Unassembled WGS sequence"/>
</dbReference>
<evidence type="ECO:0000313" key="4">
    <source>
        <dbReference type="Proteomes" id="UP000576152"/>
    </source>
</evidence>
<dbReference type="CDD" id="cd16936">
    <property type="entry name" value="HATPase_RsbW-like"/>
    <property type="match status" value="1"/>
</dbReference>
<dbReference type="RefSeq" id="WP_183475373.1">
    <property type="nucleotide sequence ID" value="NZ_JACIBX010000027.1"/>
</dbReference>
<dbReference type="Gene3D" id="3.30.565.10">
    <property type="entry name" value="Histidine kinase-like ATPase, C-terminal domain"/>
    <property type="match status" value="1"/>
</dbReference>
<name>A0ABR6HTN8_9RHOB</name>
<keyword evidence="3" id="KW-0418">Kinase</keyword>
<keyword evidence="3" id="KW-0808">Transferase</keyword>
<evidence type="ECO:0000256" key="1">
    <source>
        <dbReference type="ARBA" id="ARBA00022527"/>
    </source>
</evidence>
<dbReference type="Pfam" id="PF13581">
    <property type="entry name" value="HATPase_c_2"/>
    <property type="match status" value="1"/>
</dbReference>
<evidence type="ECO:0000313" key="3">
    <source>
        <dbReference type="EMBL" id="MBB3713920.1"/>
    </source>
</evidence>
<organism evidence="3 4">
    <name type="scientific">Limimaricola variabilis</name>
    <dbReference type="NCBI Taxonomy" id="1492771"/>
    <lineage>
        <taxon>Bacteria</taxon>
        <taxon>Pseudomonadati</taxon>
        <taxon>Pseudomonadota</taxon>
        <taxon>Alphaproteobacteria</taxon>
        <taxon>Rhodobacterales</taxon>
        <taxon>Paracoccaceae</taxon>
        <taxon>Limimaricola</taxon>
    </lineage>
</organism>